<dbReference type="GO" id="GO:0005829">
    <property type="term" value="C:cytosol"/>
    <property type="evidence" value="ECO:0007669"/>
    <property type="project" value="TreeGrafter"/>
</dbReference>
<dbReference type="GO" id="GO:0003677">
    <property type="term" value="F:DNA binding"/>
    <property type="evidence" value="ECO:0007669"/>
    <property type="project" value="UniProtKB-KW"/>
</dbReference>
<evidence type="ECO:0000313" key="7">
    <source>
        <dbReference type="Proteomes" id="UP000199481"/>
    </source>
</evidence>
<dbReference type="GO" id="GO:0003700">
    <property type="term" value="F:DNA-binding transcription factor activity"/>
    <property type="evidence" value="ECO:0007669"/>
    <property type="project" value="TreeGrafter"/>
</dbReference>
<dbReference type="SUPFAM" id="SSF51206">
    <property type="entry name" value="cAMP-binding domain-like"/>
    <property type="match status" value="1"/>
</dbReference>
<sequence length="234" mass="28100">MTTIQKKVINLYELRYKPIFSEFTDPEFNLLRKNMYLRKYKKGQVLFDEEDIREKIFYLISGLVRLEKYDESAFYTYTDYVKKETLFPYGGMFSDEVYHYSAYAVTDIELYYIPTTLFESLIEKNPKQMIFFYHKLSKILETHEKRLQYMVVSNATNRIIKALNYLMKELGDYTNPTMVNIPYPITINEIANMSGCSRETVGNTIKKLKEMEKLEYEHKLFVFKDLVYFNSYTE</sequence>
<keyword evidence="1" id="KW-0805">Transcription regulation</keyword>
<evidence type="ECO:0000313" key="6">
    <source>
        <dbReference type="EMBL" id="SDQ23099.1"/>
    </source>
</evidence>
<dbReference type="Proteomes" id="UP000199481">
    <property type="component" value="Unassembled WGS sequence"/>
</dbReference>
<accession>A0A1H0Z6J9</accession>
<dbReference type="PROSITE" id="PS51063">
    <property type="entry name" value="HTH_CRP_2"/>
    <property type="match status" value="1"/>
</dbReference>
<keyword evidence="6" id="KW-0808">Transferase</keyword>
<reference evidence="7" key="1">
    <citation type="submission" date="2016-10" db="EMBL/GenBank/DDBJ databases">
        <authorList>
            <person name="Varghese N."/>
            <person name="Submissions S."/>
        </authorList>
    </citation>
    <scope>NUCLEOTIDE SEQUENCE [LARGE SCALE GENOMIC DNA]</scope>
    <source>
        <strain evidence="7">MPL-11</strain>
    </source>
</reference>
<dbReference type="InterPro" id="IPR014710">
    <property type="entry name" value="RmlC-like_jellyroll"/>
</dbReference>
<evidence type="ECO:0000259" key="4">
    <source>
        <dbReference type="PROSITE" id="PS50042"/>
    </source>
</evidence>
<dbReference type="AlphaFoldDB" id="A0A1H0Z6J9"/>
<feature type="domain" description="Cyclic nucleotide-binding" evidence="4">
    <location>
        <begin position="19"/>
        <end position="139"/>
    </location>
</feature>
<name>A0A1H0Z6J9_9LACT</name>
<evidence type="ECO:0000256" key="2">
    <source>
        <dbReference type="ARBA" id="ARBA00023125"/>
    </source>
</evidence>
<dbReference type="CDD" id="cd00038">
    <property type="entry name" value="CAP_ED"/>
    <property type="match status" value="1"/>
</dbReference>
<dbReference type="InterPro" id="IPR036388">
    <property type="entry name" value="WH-like_DNA-bd_sf"/>
</dbReference>
<dbReference type="Pfam" id="PF00027">
    <property type="entry name" value="cNMP_binding"/>
    <property type="match status" value="1"/>
</dbReference>
<proteinExistence type="predicted"/>
<dbReference type="SMART" id="SM00419">
    <property type="entry name" value="HTH_CRP"/>
    <property type="match status" value="1"/>
</dbReference>
<dbReference type="EMBL" id="FNJW01000008">
    <property type="protein sequence ID" value="SDQ23099.1"/>
    <property type="molecule type" value="Genomic_DNA"/>
</dbReference>
<dbReference type="SUPFAM" id="SSF46785">
    <property type="entry name" value="Winged helix' DNA-binding domain"/>
    <property type="match status" value="1"/>
</dbReference>
<keyword evidence="7" id="KW-1185">Reference proteome</keyword>
<keyword evidence="3" id="KW-0804">Transcription</keyword>
<dbReference type="InterPro" id="IPR050397">
    <property type="entry name" value="Env_Response_Regulators"/>
</dbReference>
<keyword evidence="2" id="KW-0238">DNA-binding</keyword>
<organism evidence="6 7">
    <name type="scientific">Carnobacterium viridans</name>
    <dbReference type="NCBI Taxonomy" id="174587"/>
    <lineage>
        <taxon>Bacteria</taxon>
        <taxon>Bacillati</taxon>
        <taxon>Bacillota</taxon>
        <taxon>Bacilli</taxon>
        <taxon>Lactobacillales</taxon>
        <taxon>Carnobacteriaceae</taxon>
        <taxon>Carnobacterium</taxon>
    </lineage>
</organism>
<protein>
    <submittedName>
        <fullName evidence="6">cAMP-binding domain of CRP or a regulatory subunit of cAMP-dependent protein kinases</fullName>
    </submittedName>
</protein>
<dbReference type="Gene3D" id="1.10.10.10">
    <property type="entry name" value="Winged helix-like DNA-binding domain superfamily/Winged helix DNA-binding domain"/>
    <property type="match status" value="1"/>
</dbReference>
<keyword evidence="6" id="KW-0418">Kinase</keyword>
<dbReference type="Pfam" id="PF13545">
    <property type="entry name" value="HTH_Crp_2"/>
    <property type="match status" value="1"/>
</dbReference>
<dbReference type="InterPro" id="IPR000595">
    <property type="entry name" value="cNMP-bd_dom"/>
</dbReference>
<dbReference type="PANTHER" id="PTHR24567">
    <property type="entry name" value="CRP FAMILY TRANSCRIPTIONAL REGULATORY PROTEIN"/>
    <property type="match status" value="1"/>
</dbReference>
<dbReference type="Gene3D" id="2.60.120.10">
    <property type="entry name" value="Jelly Rolls"/>
    <property type="match status" value="1"/>
</dbReference>
<dbReference type="OrthoDB" id="9810708at2"/>
<dbReference type="InterPro" id="IPR036390">
    <property type="entry name" value="WH_DNA-bd_sf"/>
</dbReference>
<dbReference type="PROSITE" id="PS50042">
    <property type="entry name" value="CNMP_BINDING_3"/>
    <property type="match status" value="1"/>
</dbReference>
<evidence type="ECO:0000256" key="1">
    <source>
        <dbReference type="ARBA" id="ARBA00023015"/>
    </source>
</evidence>
<dbReference type="GO" id="GO:0016301">
    <property type="term" value="F:kinase activity"/>
    <property type="evidence" value="ECO:0007669"/>
    <property type="project" value="UniProtKB-KW"/>
</dbReference>
<evidence type="ECO:0000259" key="5">
    <source>
        <dbReference type="PROSITE" id="PS51063"/>
    </source>
</evidence>
<dbReference type="PANTHER" id="PTHR24567:SF74">
    <property type="entry name" value="HTH-TYPE TRANSCRIPTIONAL REGULATOR ARCR"/>
    <property type="match status" value="1"/>
</dbReference>
<dbReference type="InterPro" id="IPR012318">
    <property type="entry name" value="HTH_CRP"/>
</dbReference>
<evidence type="ECO:0000256" key="3">
    <source>
        <dbReference type="ARBA" id="ARBA00023163"/>
    </source>
</evidence>
<feature type="domain" description="HTH crp-type" evidence="5">
    <location>
        <begin position="153"/>
        <end position="227"/>
    </location>
</feature>
<dbReference type="InterPro" id="IPR018490">
    <property type="entry name" value="cNMP-bd_dom_sf"/>
</dbReference>
<gene>
    <name evidence="6" type="ORF">SAMN04487752_1354</name>
</gene>